<feature type="region of interest" description="Disordered" evidence="2">
    <location>
        <begin position="59"/>
        <end position="109"/>
    </location>
</feature>
<keyword evidence="5" id="KW-1185">Reference proteome</keyword>
<dbReference type="eggNOG" id="KOG1866">
    <property type="taxonomic scope" value="Eukaryota"/>
</dbReference>
<comment type="similarity">
    <text evidence="1">Belongs to the peptidase C19 family.</text>
</comment>
<dbReference type="InterPro" id="IPR001394">
    <property type="entry name" value="Peptidase_C19_UCH"/>
</dbReference>
<dbReference type="SUPFAM" id="SSF54001">
    <property type="entry name" value="Cysteine proteinases"/>
    <property type="match status" value="1"/>
</dbReference>
<dbReference type="PANTHER" id="PTHR24006">
    <property type="entry name" value="UBIQUITIN CARBOXYL-TERMINAL HYDROLASE"/>
    <property type="match status" value="1"/>
</dbReference>
<dbReference type="OrthoDB" id="289038at2759"/>
<dbReference type="InterPro" id="IPR038765">
    <property type="entry name" value="Papain-like_cys_pep_sf"/>
</dbReference>
<feature type="region of interest" description="Disordered" evidence="2">
    <location>
        <begin position="473"/>
        <end position="500"/>
    </location>
</feature>
<comment type="catalytic activity">
    <reaction evidence="1">
        <text>Thiol-dependent hydrolysis of ester, thioester, amide, peptide and isopeptide bonds formed by the C-terminal Gly of ubiquitin (a 76-residue protein attached to proteins as an intracellular targeting signal).</text>
        <dbReference type="EC" id="3.4.19.12"/>
    </reaction>
</comment>
<evidence type="ECO:0000256" key="2">
    <source>
        <dbReference type="SAM" id="MobiDB-lite"/>
    </source>
</evidence>
<dbReference type="Pfam" id="PF00443">
    <property type="entry name" value="UCH"/>
    <property type="match status" value="1"/>
</dbReference>
<dbReference type="GO" id="GO:0004843">
    <property type="term" value="F:cysteine-type deubiquitinase activity"/>
    <property type="evidence" value="ECO:0007669"/>
    <property type="project" value="UniProtKB-UniRule"/>
</dbReference>
<keyword evidence="1" id="KW-0378">Hydrolase</keyword>
<keyword evidence="1" id="KW-0788">Thiol protease</keyword>
<dbReference type="AlphaFoldDB" id="A0A0L0GA47"/>
<feature type="compositionally biased region" description="Low complexity" evidence="2">
    <location>
        <begin position="183"/>
        <end position="194"/>
    </location>
</feature>
<evidence type="ECO:0000259" key="3">
    <source>
        <dbReference type="PROSITE" id="PS50235"/>
    </source>
</evidence>
<dbReference type="EMBL" id="KQ241720">
    <property type="protein sequence ID" value="KNC85108.1"/>
    <property type="molecule type" value="Genomic_DNA"/>
</dbReference>
<protein>
    <recommendedName>
        <fullName evidence="1">Ubiquitin carboxyl-terminal hydrolase</fullName>
        <ecNumber evidence="1">3.4.19.12</ecNumber>
    </recommendedName>
</protein>
<dbReference type="PROSITE" id="PS50235">
    <property type="entry name" value="USP_3"/>
    <property type="match status" value="1"/>
</dbReference>
<dbReference type="Proteomes" id="UP000054560">
    <property type="component" value="Unassembled WGS sequence"/>
</dbReference>
<dbReference type="InterPro" id="IPR018200">
    <property type="entry name" value="USP_CS"/>
</dbReference>
<dbReference type="GO" id="GO:0005634">
    <property type="term" value="C:nucleus"/>
    <property type="evidence" value="ECO:0007669"/>
    <property type="project" value="TreeGrafter"/>
</dbReference>
<dbReference type="InterPro" id="IPR028889">
    <property type="entry name" value="USP"/>
</dbReference>
<feature type="domain" description="USP" evidence="3">
    <location>
        <begin position="553"/>
        <end position="891"/>
    </location>
</feature>
<dbReference type="FunFam" id="3.90.70.10:FF:000022">
    <property type="entry name" value="Ubiquitin carboxyl-terminal hydrolase 24"/>
    <property type="match status" value="1"/>
</dbReference>
<sequence length="932" mass="100122">MLQDVDRHVLGASDAIPTNERHVCVEGKEVPNISSFVTDIVDILQFIVRVSSQSVGETGKLSENKAGSGLMSLTGMGRSLSSSASNHDNGSQGNGTGTGNGHGHGNSNINQSLVTQLSRLGDSAHTQQVAMRMEETLKECVSLSMCLLIGVYQSASWTAMENSADAFTHVLARLSKSVVPTNATKPATNATKPATKPPTPGAGTSIANELDTHPYMAGNGTGVGSGGSSVLGHLLVTTASIDLRNEAAVGLRMLSKALTLEDKEHLLGAFASLLRVVPKESTQCQDLFDLVSAVVQSLPSTQPTSHDSAIVVLMNVLMDRLLTHPPMETHRTGEPDVFLGCLLRLLGNVASKGGIPTDTPSHTGTVAQVPKGNAPTRYILDELVQFVTKKCLFDMPTLTNHGPRSPPLCKTAESRTIARELLDTLGRSTMFGTRVRHLLCGLLMDTHCGGKESGGSELTVLSRMHTDESVVAATSASGRASTRADTTASATATRTPSHTSTSKDASLVVACGCEGVCVNDVCDVACGEGLCGADPELSGGVTRIQERSASGYVGLENLGATCYMNSLMQNLFMVPQFRRGVLATRTKPWTTTPPTPHALVLHQLQMIFAHLQESLLKCYSAQGFCSVYESEGACVDVNLQMDVDEFFNVLFDRLEALLKGSPQQSLLKDTFGGKLLQQVISKDCEHVSEREQDLFSIQCDVVNKQNIRESLAMYVKGEMLEGDNKYYCEKCDLKVAAEKRVSVQSLPNHLIFHLKRFEFDMELMRRVKVNDRYEFPPVLDMFPFTLEGLMAAERAEKGEPPLPREHPDDHYIYDLGGILVHKGSADSGHYYSIISDWEVEKTNSGEATSHHNSAGDNSFGGRWMLFDDSNVRDFNAKVSTGHPTGGCIGDPRSGCAGHPTGGCVGDPGVVVQVTPGSVVRDCIPIQKDMIVA</sequence>
<gene>
    <name evidence="4" type="ORF">SARC_02698</name>
</gene>
<reference evidence="4 5" key="1">
    <citation type="submission" date="2011-02" db="EMBL/GenBank/DDBJ databases">
        <title>The Genome Sequence of Sphaeroforma arctica JP610.</title>
        <authorList>
            <consortium name="The Broad Institute Genome Sequencing Platform"/>
            <person name="Russ C."/>
            <person name="Cuomo C."/>
            <person name="Young S.K."/>
            <person name="Zeng Q."/>
            <person name="Gargeya S."/>
            <person name="Alvarado L."/>
            <person name="Berlin A."/>
            <person name="Chapman S.B."/>
            <person name="Chen Z."/>
            <person name="Freedman E."/>
            <person name="Gellesch M."/>
            <person name="Goldberg J."/>
            <person name="Griggs A."/>
            <person name="Gujja S."/>
            <person name="Heilman E."/>
            <person name="Heiman D."/>
            <person name="Howarth C."/>
            <person name="Mehta T."/>
            <person name="Neiman D."/>
            <person name="Pearson M."/>
            <person name="Roberts A."/>
            <person name="Saif S."/>
            <person name="Shea T."/>
            <person name="Shenoy N."/>
            <person name="Sisk P."/>
            <person name="Stolte C."/>
            <person name="Sykes S."/>
            <person name="White J."/>
            <person name="Yandava C."/>
            <person name="Burger G."/>
            <person name="Gray M.W."/>
            <person name="Holland P.W.H."/>
            <person name="King N."/>
            <person name="Lang F.B.F."/>
            <person name="Roger A.J."/>
            <person name="Ruiz-Trillo I."/>
            <person name="Haas B."/>
            <person name="Nusbaum C."/>
            <person name="Birren B."/>
        </authorList>
    </citation>
    <scope>NUCLEOTIDE SEQUENCE [LARGE SCALE GENOMIC DNA]</scope>
    <source>
        <strain evidence="4 5">JP610</strain>
    </source>
</reference>
<dbReference type="Gene3D" id="3.90.70.10">
    <property type="entry name" value="Cysteine proteinases"/>
    <property type="match status" value="1"/>
</dbReference>
<dbReference type="GO" id="GO:0005829">
    <property type="term" value="C:cytosol"/>
    <property type="evidence" value="ECO:0007669"/>
    <property type="project" value="TreeGrafter"/>
</dbReference>
<feature type="compositionally biased region" description="Gly residues" evidence="2">
    <location>
        <begin position="92"/>
        <end position="104"/>
    </location>
</feature>
<dbReference type="EC" id="3.4.19.12" evidence="1"/>
<dbReference type="GeneID" id="25903202"/>
<proteinExistence type="inferred from homology"/>
<organism evidence="4 5">
    <name type="scientific">Sphaeroforma arctica JP610</name>
    <dbReference type="NCBI Taxonomy" id="667725"/>
    <lineage>
        <taxon>Eukaryota</taxon>
        <taxon>Ichthyosporea</taxon>
        <taxon>Ichthyophonida</taxon>
        <taxon>Sphaeroforma</taxon>
    </lineage>
</organism>
<evidence type="ECO:0000256" key="1">
    <source>
        <dbReference type="RuleBase" id="RU366025"/>
    </source>
</evidence>
<evidence type="ECO:0000313" key="4">
    <source>
        <dbReference type="EMBL" id="KNC85108.1"/>
    </source>
</evidence>
<dbReference type="RefSeq" id="XP_014159010.1">
    <property type="nucleotide sequence ID" value="XM_014303535.1"/>
</dbReference>
<dbReference type="PROSITE" id="PS00973">
    <property type="entry name" value="USP_2"/>
    <property type="match status" value="1"/>
</dbReference>
<feature type="region of interest" description="Disordered" evidence="2">
    <location>
        <begin position="183"/>
        <end position="202"/>
    </location>
</feature>
<dbReference type="InterPro" id="IPR050164">
    <property type="entry name" value="Peptidase_C19"/>
</dbReference>
<dbReference type="STRING" id="667725.A0A0L0GA47"/>
<accession>A0A0L0GA47</accession>
<evidence type="ECO:0000313" key="5">
    <source>
        <dbReference type="Proteomes" id="UP000054560"/>
    </source>
</evidence>
<keyword evidence="1" id="KW-0833">Ubl conjugation pathway</keyword>
<dbReference type="GO" id="GO:0006508">
    <property type="term" value="P:proteolysis"/>
    <property type="evidence" value="ECO:0007669"/>
    <property type="project" value="UniProtKB-KW"/>
</dbReference>
<dbReference type="PROSITE" id="PS00972">
    <property type="entry name" value="USP_1"/>
    <property type="match status" value="1"/>
</dbReference>
<feature type="compositionally biased region" description="Polar residues" evidence="2">
    <location>
        <begin position="79"/>
        <end position="88"/>
    </location>
</feature>
<name>A0A0L0GA47_9EUKA</name>
<keyword evidence="1" id="KW-0645">Protease</keyword>
<dbReference type="PANTHER" id="PTHR24006:SF910">
    <property type="entry name" value="UBIQUITINYL HYDROLASE 1"/>
    <property type="match status" value="1"/>
</dbReference>
<dbReference type="GO" id="GO:0016579">
    <property type="term" value="P:protein deubiquitination"/>
    <property type="evidence" value="ECO:0007669"/>
    <property type="project" value="InterPro"/>
</dbReference>